<evidence type="ECO:0000256" key="2">
    <source>
        <dbReference type="ARBA" id="ARBA00022732"/>
    </source>
</evidence>
<gene>
    <name evidence="5" type="ORF">CRP5_gp54</name>
</gene>
<dbReference type="InterPro" id="IPR030392">
    <property type="entry name" value="S74_ICA"/>
</dbReference>
<accession>A0A646QWE9</accession>
<feature type="domain" description="Peptidase S74" evidence="4">
    <location>
        <begin position="563"/>
        <end position="715"/>
    </location>
</feature>
<dbReference type="Pfam" id="PF13884">
    <property type="entry name" value="Peptidase_S74"/>
    <property type="match status" value="1"/>
</dbReference>
<dbReference type="CDD" id="cd10144">
    <property type="entry name" value="Peptidase_S74_CIMCD"/>
    <property type="match status" value="1"/>
</dbReference>
<evidence type="ECO:0000259" key="4">
    <source>
        <dbReference type="PROSITE" id="PS51688"/>
    </source>
</evidence>
<keyword evidence="2" id="KW-0946">Virion</keyword>
<keyword evidence="2" id="KW-1227">Viral tail protein</keyword>
<name>A0A646QWE9_9CAUD</name>
<reference evidence="5 6" key="1">
    <citation type="journal article" date="2019" name="mSystems">
        <title>Diverse, abundant and novel viruses infecting the marine abundant Roseobacter RCA lineage.</title>
        <authorList>
            <person name="Zhang Z.F."/>
            <person name="Chen F."/>
            <person name="Chu X."/>
            <person name="Zhang H."/>
            <person name="Luo H.W."/>
            <person name="Zhai Z.Q."/>
            <person name="Yang M.Y."/>
            <person name="Zhao Y.L."/>
        </authorList>
    </citation>
    <scope>NUCLEOTIDE SEQUENCE [LARGE SCALE GENOMIC DNA]</scope>
</reference>
<dbReference type="GO" id="GO:0098015">
    <property type="term" value="C:virus tail"/>
    <property type="evidence" value="ECO:0007669"/>
    <property type="project" value="UniProtKB-KW"/>
</dbReference>
<evidence type="ECO:0000256" key="1">
    <source>
        <dbReference type="ARBA" id="ARBA00004328"/>
    </source>
</evidence>
<sequence length="715" mass="75019">MANVKISDLTGAASASGTQEFEVNDSGTSKKVTGTQLATFIEGEVSSSPTLTGQVSLDNGTNTAPSLTNTGDTNTGLYFPSDDTVGLAAGGGLKLSANASGIDVTGTVTADGLTVDGTDLAVSFNGSSKTFVYLTEGDTTDLNTKIYQSGGNFGIQTISDNLATSKNRLKVDHSTGDISFYEDTGTTPKFFWDASAESLGIGGAPDVWDTFNAVQANNISLAGYSTTQGGVIQNAYYAGGWKYSSTNPASMYYQDSGTHQFHTAASGTANTALSWSQKMTIDSSGNVGIGTGSPDIFGRGHTRLLGISTSSGNSMIQLNGASGAYSGLELGANSVRYGTITGGATDVSIGTNAAIPLVYYTNNTERMRINSSGNVGIGTSSAAYPLTVNGYIGVRGGNGITFLNPSNNYTSDIYNGAASGTSDLRFKTQATERMRIDSSGNLLVGTTDKNIRDSSTAEGMVYRNGDSLDINRSAAPPLIMNRVGNSDGDIALFRKDGSTVGSLSTQYSGLNIDGAASRSGIYFGTSGLTPRFNGAQADNTIDVGTASQRFDDIYATNGTIQTSDRNEKQDIEVLSDAETRVAQACKGLLRKFRWKDAVAEKGDDARIHFGIIAQDLQDAFTAEGLDAGRYAMFISSTWWETQTDVPAVEAVEAVEATYDEDGNELTPAVEAVEAKEAYTRTDTYETLEEAPEGATERTRLGVRYPELLAFIIAAI</sequence>
<proteinExistence type="predicted"/>
<evidence type="ECO:0000313" key="5">
    <source>
        <dbReference type="EMBL" id="QBQ72720.1"/>
    </source>
</evidence>
<protein>
    <submittedName>
        <fullName evidence="5">Putative structural protein</fullName>
    </submittedName>
</protein>
<comment type="subcellular location">
    <subcellularLocation>
        <location evidence="1">Virion</location>
    </subcellularLocation>
</comment>
<dbReference type="InterPro" id="IPR036388">
    <property type="entry name" value="WH-like_DNA-bd_sf"/>
</dbReference>
<feature type="region of interest" description="Disordered" evidence="3">
    <location>
        <begin position="48"/>
        <end position="71"/>
    </location>
</feature>
<dbReference type="EMBL" id="MK613347">
    <property type="protein sequence ID" value="QBQ72720.1"/>
    <property type="molecule type" value="Genomic_DNA"/>
</dbReference>
<dbReference type="Proteomes" id="UP000425344">
    <property type="component" value="Segment"/>
</dbReference>
<evidence type="ECO:0000256" key="3">
    <source>
        <dbReference type="SAM" id="MobiDB-lite"/>
    </source>
</evidence>
<evidence type="ECO:0000313" key="6">
    <source>
        <dbReference type="Proteomes" id="UP000425344"/>
    </source>
</evidence>
<dbReference type="PROSITE" id="PS51688">
    <property type="entry name" value="ICA"/>
    <property type="match status" value="1"/>
</dbReference>
<dbReference type="Gene3D" id="1.10.10.10">
    <property type="entry name" value="Winged helix-like DNA-binding domain superfamily/Winged helix DNA-binding domain"/>
    <property type="match status" value="1"/>
</dbReference>
<organism evidence="5 6">
    <name type="scientific">Roseobacter phage CRP-5</name>
    <dbReference type="NCBI Taxonomy" id="2559284"/>
    <lineage>
        <taxon>Viruses</taxon>
        <taxon>Duplodnaviria</taxon>
        <taxon>Heunggongvirae</taxon>
        <taxon>Uroviricota</taxon>
        <taxon>Caudoviricetes</taxon>
        <taxon>Zobellviridae</taxon>
        <taxon>Cobavirinae</taxon>
        <taxon>Veravirus</taxon>
    </lineage>
</organism>